<proteinExistence type="predicted"/>
<evidence type="ECO:0000313" key="1">
    <source>
        <dbReference type="EMBL" id="HHQ80115.1"/>
    </source>
</evidence>
<organism evidence="1">
    <name type="scientific">Fervidicoccus fontis</name>
    <dbReference type="NCBI Taxonomy" id="683846"/>
    <lineage>
        <taxon>Archaea</taxon>
        <taxon>Thermoproteota</taxon>
        <taxon>Thermoprotei</taxon>
        <taxon>Fervidicoccales</taxon>
        <taxon>Fervidicoccaceae</taxon>
        <taxon>Fervidicoccus</taxon>
    </lineage>
</organism>
<dbReference type="EMBL" id="DRZC01000019">
    <property type="protein sequence ID" value="HHQ80115.1"/>
    <property type="molecule type" value="Genomic_DNA"/>
</dbReference>
<comment type="caution">
    <text evidence="1">The sequence shown here is derived from an EMBL/GenBank/DDBJ whole genome shotgun (WGS) entry which is preliminary data.</text>
</comment>
<accession>A0A7J3ZJ37</accession>
<gene>
    <name evidence="1" type="ORF">ENM78_01425</name>
</gene>
<sequence length="106" mass="11654">MYSTSLHSRQAGTLCSTLCCRLRQLRTVRLTVSAGVVNIGGSQTTQTAARIEALRGEVALPSLKTPKEELRVFGVLVRASLKSDSRSWEARAREVVEELARLAERV</sequence>
<dbReference type="AlphaFoldDB" id="A0A7J3ZJ37"/>
<protein>
    <submittedName>
        <fullName evidence="1">Uncharacterized protein</fullName>
    </submittedName>
</protein>
<name>A0A7J3ZJ37_9CREN</name>
<reference evidence="1" key="1">
    <citation type="journal article" date="2020" name="mSystems">
        <title>Genome- and Community-Level Interaction Insights into Carbon Utilization and Element Cycling Functions of Hydrothermarchaeota in Hydrothermal Sediment.</title>
        <authorList>
            <person name="Zhou Z."/>
            <person name="Liu Y."/>
            <person name="Xu W."/>
            <person name="Pan J."/>
            <person name="Luo Z.H."/>
            <person name="Li M."/>
        </authorList>
    </citation>
    <scope>NUCLEOTIDE SEQUENCE [LARGE SCALE GENOMIC DNA]</scope>
    <source>
        <strain evidence="1">SpSt-1116</strain>
    </source>
</reference>